<keyword evidence="4" id="KW-1185">Reference proteome</keyword>
<evidence type="ECO:0000313" key="3">
    <source>
        <dbReference type="EMBL" id="QNM84994.1"/>
    </source>
</evidence>
<organism evidence="3 4">
    <name type="scientific">Polaribacter pectinis</name>
    <dbReference type="NCBI Taxonomy" id="2738844"/>
    <lineage>
        <taxon>Bacteria</taxon>
        <taxon>Pseudomonadati</taxon>
        <taxon>Bacteroidota</taxon>
        <taxon>Flavobacteriia</taxon>
        <taxon>Flavobacteriales</taxon>
        <taxon>Flavobacteriaceae</taxon>
    </lineage>
</organism>
<dbReference type="PANTHER" id="PTHR13947:SF37">
    <property type="entry name" value="LD18367P"/>
    <property type="match status" value="1"/>
</dbReference>
<dbReference type="RefSeq" id="WP_187481913.1">
    <property type="nucleotide sequence ID" value="NZ_CP060695.1"/>
</dbReference>
<dbReference type="KEGG" id="ppec:H9W90_12440"/>
<gene>
    <name evidence="3" type="ORF">H9W90_12440</name>
</gene>
<dbReference type="Gene3D" id="3.40.630.30">
    <property type="match status" value="1"/>
</dbReference>
<dbReference type="PROSITE" id="PS51186">
    <property type="entry name" value="GNAT"/>
    <property type="match status" value="1"/>
</dbReference>
<dbReference type="EMBL" id="CP060695">
    <property type="protein sequence ID" value="QNM84994.1"/>
    <property type="molecule type" value="Genomic_DNA"/>
</dbReference>
<proteinExistence type="predicted"/>
<dbReference type="Pfam" id="PF13508">
    <property type="entry name" value="Acetyltransf_7"/>
    <property type="match status" value="1"/>
</dbReference>
<dbReference type="SUPFAM" id="SSF55729">
    <property type="entry name" value="Acyl-CoA N-acyltransferases (Nat)"/>
    <property type="match status" value="1"/>
</dbReference>
<dbReference type="InterPro" id="IPR016181">
    <property type="entry name" value="Acyl_CoA_acyltransferase"/>
</dbReference>
<name>A0A7G9L8P5_9FLAO</name>
<dbReference type="GO" id="GO:0008080">
    <property type="term" value="F:N-acetyltransferase activity"/>
    <property type="evidence" value="ECO:0007669"/>
    <property type="project" value="InterPro"/>
</dbReference>
<dbReference type="Proteomes" id="UP000515808">
    <property type="component" value="Chromosome"/>
</dbReference>
<dbReference type="AlphaFoldDB" id="A0A7G9L8P5"/>
<accession>A0A7G9L8P5</accession>
<dbReference type="CDD" id="cd04301">
    <property type="entry name" value="NAT_SF"/>
    <property type="match status" value="1"/>
</dbReference>
<evidence type="ECO:0000256" key="1">
    <source>
        <dbReference type="ARBA" id="ARBA00022679"/>
    </source>
</evidence>
<dbReference type="InterPro" id="IPR000182">
    <property type="entry name" value="GNAT_dom"/>
</dbReference>
<reference evidence="3 4" key="1">
    <citation type="submission" date="2020-08" db="EMBL/GenBank/DDBJ databases">
        <title>Polaribacter sp. L12M9 isolated from gut of the Korean scallop.</title>
        <authorList>
            <person name="Jeong Y.S."/>
        </authorList>
    </citation>
    <scope>NUCLEOTIDE SEQUENCE [LARGE SCALE GENOMIC DNA]</scope>
    <source>
        <strain evidence="3 4">L12M9</strain>
    </source>
</reference>
<evidence type="ECO:0000313" key="4">
    <source>
        <dbReference type="Proteomes" id="UP000515808"/>
    </source>
</evidence>
<dbReference type="PANTHER" id="PTHR13947">
    <property type="entry name" value="GNAT FAMILY N-ACETYLTRANSFERASE"/>
    <property type="match status" value="1"/>
</dbReference>
<sequence>MKIIRTNSENKDFINLVKELDAYLKITDGEEHSFYNQFNNIDVLRNVVVIYVDEIAVGCGAIKKFDYSSMEVKRMYVSPENRGKGIAQKILSELEIWAKELGNKKCVLETGKRQKEAVRFYKKCNYKVIENYGQYIGMENSICFEKQL</sequence>
<keyword evidence="1 3" id="KW-0808">Transferase</keyword>
<dbReference type="InterPro" id="IPR050769">
    <property type="entry name" value="NAT_camello-type"/>
</dbReference>
<evidence type="ECO:0000259" key="2">
    <source>
        <dbReference type="PROSITE" id="PS51186"/>
    </source>
</evidence>
<feature type="domain" description="N-acetyltransferase" evidence="2">
    <location>
        <begin position="2"/>
        <end position="148"/>
    </location>
</feature>
<protein>
    <submittedName>
        <fullName evidence="3">GNAT family N-acetyltransferase</fullName>
    </submittedName>
</protein>